<sequence>MQTIKDWIFKALYRTKEIPKSALTLEIYLASHCDVNGRISIYHRDIEETLCIDTKTFYASVKFLENTFVTINLPNGNKIKTPLIIREPKDKNCNAEIILKIPYNDFEMAYAGEDKPFSNYINIDFVWLKAQSLKTMHHAEIRVLMYLFFRLSKSGDVTNDLVFKSKFTAYKAIAEQLGISVQTVRKAIAHLRKAGIIKIGCSVEYSNNGHSLAFPVHRTTFSLSECTVAEIQNPVTASRDQYGRNKMRYTTEKHFRSDRHTVRNILRRKKKSNVSLQELNDIAALVHQYRTTAASLGRKIESVIEQAISNCVIIKAKLVHSSIKDILCT</sequence>
<feature type="domain" description="Helix-turn-helix type 11" evidence="1">
    <location>
        <begin position="171"/>
        <end position="197"/>
    </location>
</feature>
<reference evidence="3" key="1">
    <citation type="journal article" date="2011" name="J. Bacteriol.">
        <title>Complete genome of the cellulolytic ruminal bacterium Ruminococcus albus 7.</title>
        <authorList>
            <person name="Suen G."/>
            <person name="Stevenson D.M."/>
            <person name="Bruce D.C."/>
            <person name="Chertkov O."/>
            <person name="Copeland A."/>
            <person name="Cheng J.F."/>
            <person name="Detter C."/>
            <person name="Detter J.C."/>
            <person name="Goodwin L.A."/>
            <person name="Han C.S."/>
            <person name="Hauser L.J."/>
            <person name="Ivanova N.N."/>
            <person name="Kyrpides N.C."/>
            <person name="Land M.L."/>
            <person name="Lapidus A."/>
            <person name="Lucas S."/>
            <person name="Ovchinnikova G."/>
            <person name="Pitluck S."/>
            <person name="Tapia R."/>
            <person name="Woyke T."/>
            <person name="Boyum J."/>
            <person name="Mead D."/>
            <person name="Weimer P.J."/>
        </authorList>
    </citation>
    <scope>NUCLEOTIDE SEQUENCE [LARGE SCALE GENOMIC DNA]</scope>
    <source>
        <strain evidence="3">ATCC 27210 / DSM 20455 / JCM 14654 / NCDO 2250 / 7</strain>
        <plasmid evidence="3">pRUMAL03</plasmid>
    </source>
</reference>
<dbReference type="RefSeq" id="WP_013483952.1">
    <property type="nucleotide sequence ID" value="NC_014826.1"/>
</dbReference>
<dbReference type="AlphaFoldDB" id="E6UL69"/>
<organism evidence="2 3">
    <name type="scientific">Ruminococcus albus (strain ATCC 27210 / DSM 20455 / JCM 14654 / NCDO 2250 / 7)</name>
    <dbReference type="NCBI Taxonomy" id="697329"/>
    <lineage>
        <taxon>Bacteria</taxon>
        <taxon>Bacillati</taxon>
        <taxon>Bacillota</taxon>
        <taxon>Clostridia</taxon>
        <taxon>Eubacteriales</taxon>
        <taxon>Oscillospiraceae</taxon>
        <taxon>Ruminococcus</taxon>
    </lineage>
</organism>
<dbReference type="Proteomes" id="UP000006919">
    <property type="component" value="Plasmid pRUMAL03"/>
</dbReference>
<evidence type="ECO:0000313" key="2">
    <source>
        <dbReference type="EMBL" id="ADU24415.1"/>
    </source>
</evidence>
<dbReference type="KEGG" id="ral:Rumal_3992"/>
<proteinExistence type="predicted"/>
<dbReference type="InterPro" id="IPR013196">
    <property type="entry name" value="HTH_11"/>
</dbReference>
<dbReference type="Pfam" id="PF08279">
    <property type="entry name" value="HTH_11"/>
    <property type="match status" value="1"/>
</dbReference>
<dbReference type="Gene3D" id="1.10.10.10">
    <property type="entry name" value="Winged helix-like DNA-binding domain superfamily/Winged helix DNA-binding domain"/>
    <property type="match status" value="1"/>
</dbReference>
<dbReference type="InterPro" id="IPR036390">
    <property type="entry name" value="WH_DNA-bd_sf"/>
</dbReference>
<gene>
    <name evidence="2" type="ordered locus">Rumal_3992</name>
</gene>
<name>E6UL69_RUMA7</name>
<dbReference type="SUPFAM" id="SSF46785">
    <property type="entry name" value="Winged helix' DNA-binding domain"/>
    <property type="match status" value="1"/>
</dbReference>
<dbReference type="InterPro" id="IPR036388">
    <property type="entry name" value="WH-like_DNA-bd_sf"/>
</dbReference>
<keyword evidence="2" id="KW-0614">Plasmid</keyword>
<evidence type="ECO:0000313" key="3">
    <source>
        <dbReference type="Proteomes" id="UP000006919"/>
    </source>
</evidence>
<dbReference type="HOGENOM" id="CLU_844369_0_0_9"/>
<dbReference type="EMBL" id="CP002406">
    <property type="protein sequence ID" value="ADU24415.1"/>
    <property type="molecule type" value="Genomic_DNA"/>
</dbReference>
<geneLocation type="plasmid" evidence="2 3">
    <name>pRUMAL03</name>
</geneLocation>
<accession>E6UL69</accession>
<evidence type="ECO:0000259" key="1">
    <source>
        <dbReference type="Pfam" id="PF08279"/>
    </source>
</evidence>
<protein>
    <recommendedName>
        <fullName evidence="1">Helix-turn-helix type 11 domain-containing protein</fullName>
    </recommendedName>
</protein>